<dbReference type="FunFam" id="1.10.287.10:FF:000023">
    <property type="entry name" value="Ataxin 3 variant ref"/>
    <property type="match status" value="1"/>
</dbReference>
<proteinExistence type="predicted"/>
<keyword evidence="10" id="KW-0539">Nucleus</keyword>
<keyword evidence="7" id="KW-0788">Thiol protease</keyword>
<evidence type="ECO:0000256" key="6">
    <source>
        <dbReference type="ARBA" id="ARBA00022801"/>
    </source>
</evidence>
<dbReference type="PANTHER" id="PTHR14159:SF0">
    <property type="entry name" value="ATAXIN-3-RELATED"/>
    <property type="match status" value="1"/>
</dbReference>
<comment type="catalytic activity">
    <reaction evidence="1">
        <text>Thiol-dependent hydrolysis of ester, thioester, amide, peptide and isopeptide bonds formed by the C-terminal Gly of ubiquitin (a 76-residue protein attached to proteins as an intracellular targeting signal).</text>
        <dbReference type="EC" id="3.4.19.12"/>
    </reaction>
</comment>
<evidence type="ECO:0000313" key="15">
    <source>
        <dbReference type="Proteomes" id="UP001152759"/>
    </source>
</evidence>
<dbReference type="EMBL" id="OU963867">
    <property type="protein sequence ID" value="CAH0391644.1"/>
    <property type="molecule type" value="Genomic_DNA"/>
</dbReference>
<dbReference type="Pfam" id="PF02099">
    <property type="entry name" value="Josephin"/>
    <property type="match status" value="1"/>
</dbReference>
<dbReference type="SMART" id="SM01246">
    <property type="entry name" value="Josephin"/>
    <property type="match status" value="1"/>
</dbReference>
<evidence type="ECO:0000256" key="5">
    <source>
        <dbReference type="ARBA" id="ARBA00022786"/>
    </source>
</evidence>
<reference evidence="14" key="1">
    <citation type="submission" date="2021-12" db="EMBL/GenBank/DDBJ databases">
        <authorList>
            <person name="King R."/>
        </authorList>
    </citation>
    <scope>NUCLEOTIDE SEQUENCE</scope>
</reference>
<keyword evidence="6 12" id="KW-0378">Hydrolase</keyword>
<dbReference type="GO" id="GO:0004843">
    <property type="term" value="F:cysteine-type deubiquitinase activity"/>
    <property type="evidence" value="ECO:0007669"/>
    <property type="project" value="UniProtKB-EC"/>
</dbReference>
<dbReference type="PRINTS" id="PR01233">
    <property type="entry name" value="JOSEPHIN"/>
</dbReference>
<evidence type="ECO:0000256" key="12">
    <source>
        <dbReference type="PROSITE-ProRule" id="PRU00331"/>
    </source>
</evidence>
<dbReference type="EC" id="3.4.19.12" evidence="3"/>
<sequence length="323" mass="36248">MESIFHEKQEGYLCAQHCLNALLQGPYFTPVELATLGQQMDDEERIRMAENGVDSADYQRFLEQPSGNMDDSGYFSVQVINSALGVWGLELVPYNSTEPRAMQAKHNPDSMNAYICNYKDHWFTVRKIGSQWFNLNSLLSGPELISNTYLAMFLAQLQQEGYSIFVVFGNLPESDADKILRANPVSRTTRKPVPVIQISDIEDEEDLDLKKALRLSLGEEVASTSNSKDCRGSSSSRLSRNVSDEDLETAIKLSLSQFEVSPSQQNLEEDIVDPDLQRALRMSVECTDEPLASTSADMSEVRRHRLNFLSNLEARSSSAKLNS</sequence>
<feature type="active site" evidence="12">
    <location>
        <position position="121"/>
    </location>
</feature>
<dbReference type="SMART" id="SM00726">
    <property type="entry name" value="UIM"/>
    <property type="match status" value="3"/>
</dbReference>
<comment type="subcellular location">
    <subcellularLocation>
        <location evidence="2">Nucleus</location>
    </subcellularLocation>
</comment>
<evidence type="ECO:0000259" key="13">
    <source>
        <dbReference type="PROSITE" id="PS50957"/>
    </source>
</evidence>
<dbReference type="InterPro" id="IPR033865">
    <property type="entry name" value="Ataxin-3"/>
</dbReference>
<feature type="domain" description="Josephin" evidence="13">
    <location>
        <begin position="1"/>
        <end position="182"/>
    </location>
</feature>
<evidence type="ECO:0000256" key="7">
    <source>
        <dbReference type="ARBA" id="ARBA00022807"/>
    </source>
</evidence>
<dbReference type="GO" id="GO:0016579">
    <property type="term" value="P:protein deubiquitination"/>
    <property type="evidence" value="ECO:0007669"/>
    <property type="project" value="InterPro"/>
</dbReference>
<name>A0A9P0AFE6_BEMTA</name>
<gene>
    <name evidence="14" type="ORF">BEMITA_LOCUS10242</name>
</gene>
<feature type="active site" evidence="11 12">
    <location>
        <position position="136"/>
    </location>
</feature>
<evidence type="ECO:0000256" key="1">
    <source>
        <dbReference type="ARBA" id="ARBA00000707"/>
    </source>
</evidence>
<organism evidence="14 15">
    <name type="scientific">Bemisia tabaci</name>
    <name type="common">Sweetpotato whitefly</name>
    <name type="synonym">Aleurodes tabaci</name>
    <dbReference type="NCBI Taxonomy" id="7038"/>
    <lineage>
        <taxon>Eukaryota</taxon>
        <taxon>Metazoa</taxon>
        <taxon>Ecdysozoa</taxon>
        <taxon>Arthropoda</taxon>
        <taxon>Hexapoda</taxon>
        <taxon>Insecta</taxon>
        <taxon>Pterygota</taxon>
        <taxon>Neoptera</taxon>
        <taxon>Paraneoptera</taxon>
        <taxon>Hemiptera</taxon>
        <taxon>Sternorrhyncha</taxon>
        <taxon>Aleyrodoidea</taxon>
        <taxon>Aleyrodidae</taxon>
        <taxon>Aleyrodinae</taxon>
        <taxon>Bemisia</taxon>
    </lineage>
</organism>
<accession>A0A9P0AFE6</accession>
<keyword evidence="8" id="KW-0805">Transcription regulation</keyword>
<evidence type="ECO:0000256" key="11">
    <source>
        <dbReference type="PIRSR" id="PIRSR633865-1"/>
    </source>
</evidence>
<keyword evidence="15" id="KW-1185">Reference proteome</keyword>
<dbReference type="InterPro" id="IPR006155">
    <property type="entry name" value="Josephin"/>
</dbReference>
<keyword evidence="4" id="KW-0645">Protease</keyword>
<dbReference type="FunFam" id="3.90.70.40:FF:000005">
    <property type="entry name" value="Ataxin 3"/>
    <property type="match status" value="1"/>
</dbReference>
<dbReference type="Gene3D" id="3.90.70.40">
    <property type="match status" value="1"/>
</dbReference>
<dbReference type="Gene3D" id="6.10.140.100">
    <property type="match status" value="1"/>
</dbReference>
<evidence type="ECO:0000256" key="8">
    <source>
        <dbReference type="ARBA" id="ARBA00023015"/>
    </source>
</evidence>
<dbReference type="Pfam" id="PF02809">
    <property type="entry name" value="UIM"/>
    <property type="match status" value="3"/>
</dbReference>
<dbReference type="PANTHER" id="PTHR14159">
    <property type="entry name" value="ATAXIN-3-RELATED"/>
    <property type="match status" value="1"/>
</dbReference>
<evidence type="ECO:0000256" key="2">
    <source>
        <dbReference type="ARBA" id="ARBA00004123"/>
    </source>
</evidence>
<feature type="active site" description="Proton acceptor" evidence="11">
    <location>
        <position position="121"/>
    </location>
</feature>
<dbReference type="Proteomes" id="UP001152759">
    <property type="component" value="Chromosome 6"/>
</dbReference>
<dbReference type="GO" id="GO:0006508">
    <property type="term" value="P:proteolysis"/>
    <property type="evidence" value="ECO:0007669"/>
    <property type="project" value="UniProtKB-KW"/>
</dbReference>
<dbReference type="PROSITE" id="PS50957">
    <property type="entry name" value="JOSEPHIN"/>
    <property type="match status" value="1"/>
</dbReference>
<keyword evidence="9" id="KW-0804">Transcription</keyword>
<protein>
    <recommendedName>
        <fullName evidence="3">ubiquitinyl hydrolase 1</fullName>
        <ecNumber evidence="3">3.4.19.12</ecNumber>
    </recommendedName>
</protein>
<evidence type="ECO:0000256" key="9">
    <source>
        <dbReference type="ARBA" id="ARBA00023163"/>
    </source>
</evidence>
<evidence type="ECO:0000313" key="14">
    <source>
        <dbReference type="EMBL" id="CAH0391644.1"/>
    </source>
</evidence>
<dbReference type="Gene3D" id="1.10.287.10">
    <property type="entry name" value="S15/NS1, RNA-binding"/>
    <property type="match status" value="1"/>
</dbReference>
<dbReference type="KEGG" id="btab:109041517"/>
<feature type="active site" evidence="12">
    <location>
        <position position="14"/>
    </location>
</feature>
<dbReference type="GO" id="GO:0005634">
    <property type="term" value="C:nucleus"/>
    <property type="evidence" value="ECO:0007669"/>
    <property type="project" value="UniProtKB-SubCell"/>
</dbReference>
<evidence type="ECO:0000256" key="3">
    <source>
        <dbReference type="ARBA" id="ARBA00012759"/>
    </source>
</evidence>
<dbReference type="InterPro" id="IPR003903">
    <property type="entry name" value="UIM_dom"/>
</dbReference>
<evidence type="ECO:0000256" key="10">
    <source>
        <dbReference type="ARBA" id="ARBA00023242"/>
    </source>
</evidence>
<evidence type="ECO:0000256" key="4">
    <source>
        <dbReference type="ARBA" id="ARBA00022670"/>
    </source>
</evidence>
<dbReference type="AlphaFoldDB" id="A0A9P0AFE6"/>
<dbReference type="PROSITE" id="PS50330">
    <property type="entry name" value="UIM"/>
    <property type="match status" value="1"/>
</dbReference>
<feature type="active site" description="Nucleophile" evidence="11">
    <location>
        <position position="14"/>
    </location>
</feature>
<dbReference type="OrthoDB" id="10063692at2759"/>
<keyword evidence="5" id="KW-0833">Ubl conjugation pathway</keyword>